<feature type="chain" id="PRO_5046517282" evidence="1">
    <location>
        <begin position="19"/>
        <end position="216"/>
    </location>
</feature>
<evidence type="ECO:0000313" key="4">
    <source>
        <dbReference type="EMBL" id="MFC4738400.1"/>
    </source>
</evidence>
<accession>A0ABV9P0D3</accession>
<dbReference type="Pfam" id="PF21602">
    <property type="entry name" value="GldM_3rd"/>
    <property type="match status" value="1"/>
</dbReference>
<dbReference type="InterPro" id="IPR022719">
    <property type="entry name" value="Motility-assoc_prot_GldM_C"/>
</dbReference>
<evidence type="ECO:0000256" key="1">
    <source>
        <dbReference type="SAM" id="SignalP"/>
    </source>
</evidence>
<evidence type="ECO:0000259" key="2">
    <source>
        <dbReference type="Pfam" id="PF12080"/>
    </source>
</evidence>
<name>A0ABV9P0D3_9FLAO</name>
<dbReference type="EMBL" id="JBHSGW010000001">
    <property type="protein sequence ID" value="MFC4738400.1"/>
    <property type="molecule type" value="Genomic_DNA"/>
</dbReference>
<protein>
    <submittedName>
        <fullName evidence="4">GldM family protein</fullName>
    </submittedName>
</protein>
<dbReference type="InterPro" id="IPR048406">
    <property type="entry name" value="GldM_Ig-like-2"/>
</dbReference>
<dbReference type="Pfam" id="PF12080">
    <property type="entry name" value="GldM_4th"/>
    <property type="match status" value="1"/>
</dbReference>
<proteinExistence type="predicted"/>
<comment type="caution">
    <text evidence="4">The sequence shown here is derived from an EMBL/GenBank/DDBJ whole genome shotgun (WGS) entry which is preliminary data.</text>
</comment>
<reference evidence="5" key="1">
    <citation type="journal article" date="2019" name="Int. J. Syst. Evol. Microbiol.">
        <title>The Global Catalogue of Microorganisms (GCM) 10K type strain sequencing project: providing services to taxonomists for standard genome sequencing and annotation.</title>
        <authorList>
            <consortium name="The Broad Institute Genomics Platform"/>
            <consortium name="The Broad Institute Genome Sequencing Center for Infectious Disease"/>
            <person name="Wu L."/>
            <person name="Ma J."/>
        </authorList>
    </citation>
    <scope>NUCLEOTIDE SEQUENCE [LARGE SCALE GENOMIC DNA]</scope>
    <source>
        <strain evidence="5">CCUG 50349</strain>
    </source>
</reference>
<evidence type="ECO:0000259" key="3">
    <source>
        <dbReference type="Pfam" id="PF21602"/>
    </source>
</evidence>
<sequence>MTKLIVYFTLLFSINLIAQDTITKPHHSVISLDKVKVVYRGIDNLITLAVPNAKEYWVSGTGVSKLDEPGKYLIRPGSGTELKIVVVIKLQDDSIVNEEHVYQIKRIPILSSKLNGSNCNNCIVQLNRKDIESAVISGEFDDVSLDWNVEILSFDLIISDKKVIQNDGNKFNKDSIQALKKSKNETDFIIANIRFIVKGFNGMVCKINSISGEIVD</sequence>
<gene>
    <name evidence="4" type="ORF">ACFO3U_00180</name>
</gene>
<keyword evidence="1" id="KW-0732">Signal</keyword>
<keyword evidence="5" id="KW-1185">Reference proteome</keyword>
<feature type="domain" description="Gliding motility-associated protein GldM C-terminal" evidence="2">
    <location>
        <begin position="126"/>
        <end position="209"/>
    </location>
</feature>
<dbReference type="Proteomes" id="UP001595885">
    <property type="component" value="Unassembled WGS sequence"/>
</dbReference>
<feature type="domain" description="Gliding motility-associated protein GldM second immunoglobulin-like" evidence="3">
    <location>
        <begin position="29"/>
        <end position="105"/>
    </location>
</feature>
<dbReference type="RefSeq" id="WP_379737285.1">
    <property type="nucleotide sequence ID" value="NZ_JBHSGW010000001.1"/>
</dbReference>
<feature type="signal peptide" evidence="1">
    <location>
        <begin position="1"/>
        <end position="18"/>
    </location>
</feature>
<evidence type="ECO:0000313" key="5">
    <source>
        <dbReference type="Proteomes" id="UP001595885"/>
    </source>
</evidence>
<organism evidence="4 5">
    <name type="scientific">Flavobacterium ponti</name>
    <dbReference type="NCBI Taxonomy" id="665133"/>
    <lineage>
        <taxon>Bacteria</taxon>
        <taxon>Pseudomonadati</taxon>
        <taxon>Bacteroidota</taxon>
        <taxon>Flavobacteriia</taxon>
        <taxon>Flavobacteriales</taxon>
        <taxon>Flavobacteriaceae</taxon>
        <taxon>Flavobacterium</taxon>
    </lineage>
</organism>